<evidence type="ECO:0000256" key="7">
    <source>
        <dbReference type="SAM" id="SignalP"/>
    </source>
</evidence>
<dbReference type="InterPro" id="IPR050726">
    <property type="entry name" value="mGluR"/>
</dbReference>
<evidence type="ECO:0000313" key="10">
    <source>
        <dbReference type="Proteomes" id="UP000600918"/>
    </source>
</evidence>
<dbReference type="SUPFAM" id="SSF53822">
    <property type="entry name" value="Periplasmic binding protein-like I"/>
    <property type="match status" value="1"/>
</dbReference>
<comment type="subcellular location">
    <subcellularLocation>
        <location evidence="1">Membrane</location>
        <topology evidence="1">Multi-pass membrane protein</topology>
    </subcellularLocation>
</comment>
<dbReference type="Proteomes" id="UP000600918">
    <property type="component" value="Unassembled WGS sequence"/>
</dbReference>
<evidence type="ECO:0000256" key="2">
    <source>
        <dbReference type="ARBA" id="ARBA00022692"/>
    </source>
</evidence>
<dbReference type="Gene3D" id="3.40.50.2300">
    <property type="match status" value="1"/>
</dbReference>
<accession>A0A834KCL9</accession>
<dbReference type="GO" id="GO:0016020">
    <property type="term" value="C:membrane"/>
    <property type="evidence" value="ECO:0007669"/>
    <property type="project" value="UniProtKB-SubCell"/>
</dbReference>
<name>A0A834KCL9_VESPE</name>
<feature type="signal peptide" evidence="7">
    <location>
        <begin position="1"/>
        <end position="18"/>
    </location>
</feature>
<keyword evidence="2" id="KW-0812">Transmembrane</keyword>
<feature type="chain" id="PRO_5032778725" description="Receptor ligand binding region domain-containing protein" evidence="7">
    <location>
        <begin position="19"/>
        <end position="275"/>
    </location>
</feature>
<evidence type="ECO:0000256" key="4">
    <source>
        <dbReference type="ARBA" id="ARBA00023136"/>
    </source>
</evidence>
<evidence type="ECO:0000256" key="5">
    <source>
        <dbReference type="ARBA" id="ARBA00023170"/>
    </source>
</evidence>
<keyword evidence="4" id="KW-0472">Membrane</keyword>
<dbReference type="InterPro" id="IPR001828">
    <property type="entry name" value="ANF_lig-bd_rcpt"/>
</dbReference>
<dbReference type="PRINTS" id="PR00248">
    <property type="entry name" value="GPCRMGR"/>
</dbReference>
<keyword evidence="7" id="KW-0732">Signal</keyword>
<evidence type="ECO:0000256" key="6">
    <source>
        <dbReference type="ARBA" id="ARBA00023180"/>
    </source>
</evidence>
<dbReference type="Pfam" id="PF01094">
    <property type="entry name" value="ANF_receptor"/>
    <property type="match status" value="1"/>
</dbReference>
<evidence type="ECO:0000256" key="1">
    <source>
        <dbReference type="ARBA" id="ARBA00004141"/>
    </source>
</evidence>
<keyword evidence="5" id="KW-0675">Receptor</keyword>
<keyword evidence="3" id="KW-1133">Transmembrane helix</keyword>
<keyword evidence="6" id="KW-0325">Glycoprotein</keyword>
<sequence length="275" mass="31410">MKLPILVSFLIVIGFSDGTWTKIDQAFELSKEARDIDWTLPFVPLENEEKKIQESFSLYYRSQRSNRIYSENPITRHSIRHARKYYRSVNSSMYLQKTWPIKKEAVIEGDLLLGGLMMVHEREDSITCGPVMPQGGIQALEAMLYTLDRLNINEGIIPGVKIGAHILDDCDKDTYGLEMAVDFIKESPTYNINHTECSLINPFLKQSTRSSSLETYLHVAFSTGILISSECIIVKKLSVLPLKVLFRGHKMHSLSFTVPRDIPTDAYPCNKKYQI</sequence>
<dbReference type="EMBL" id="JACSDY010000016">
    <property type="protein sequence ID" value="KAF7404301.1"/>
    <property type="molecule type" value="Genomic_DNA"/>
</dbReference>
<dbReference type="GO" id="GO:0004930">
    <property type="term" value="F:G protein-coupled receptor activity"/>
    <property type="evidence" value="ECO:0007669"/>
    <property type="project" value="InterPro"/>
</dbReference>
<protein>
    <recommendedName>
        <fullName evidence="8">Receptor ligand binding region domain-containing protein</fullName>
    </recommendedName>
</protein>
<keyword evidence="10" id="KW-1185">Reference proteome</keyword>
<dbReference type="AlphaFoldDB" id="A0A834KCL9"/>
<feature type="domain" description="Receptor ligand binding region" evidence="8">
    <location>
        <begin position="139"/>
        <end position="187"/>
    </location>
</feature>
<evidence type="ECO:0000259" key="8">
    <source>
        <dbReference type="Pfam" id="PF01094"/>
    </source>
</evidence>
<gene>
    <name evidence="9" type="ORF">H0235_014995</name>
</gene>
<dbReference type="PANTHER" id="PTHR24060">
    <property type="entry name" value="METABOTROPIC GLUTAMATE RECEPTOR"/>
    <property type="match status" value="1"/>
</dbReference>
<dbReference type="InterPro" id="IPR028082">
    <property type="entry name" value="Peripla_BP_I"/>
</dbReference>
<comment type="caution">
    <text evidence="9">The sequence shown here is derived from an EMBL/GenBank/DDBJ whole genome shotgun (WGS) entry which is preliminary data.</text>
</comment>
<dbReference type="InterPro" id="IPR000337">
    <property type="entry name" value="GPCR_3"/>
</dbReference>
<evidence type="ECO:0000256" key="3">
    <source>
        <dbReference type="ARBA" id="ARBA00022989"/>
    </source>
</evidence>
<organism evidence="9 10">
    <name type="scientific">Vespula pensylvanica</name>
    <name type="common">Western yellow jacket</name>
    <name type="synonym">Wasp</name>
    <dbReference type="NCBI Taxonomy" id="30213"/>
    <lineage>
        <taxon>Eukaryota</taxon>
        <taxon>Metazoa</taxon>
        <taxon>Ecdysozoa</taxon>
        <taxon>Arthropoda</taxon>
        <taxon>Hexapoda</taxon>
        <taxon>Insecta</taxon>
        <taxon>Pterygota</taxon>
        <taxon>Neoptera</taxon>
        <taxon>Endopterygota</taxon>
        <taxon>Hymenoptera</taxon>
        <taxon>Apocrita</taxon>
        <taxon>Aculeata</taxon>
        <taxon>Vespoidea</taxon>
        <taxon>Vespidae</taxon>
        <taxon>Vespinae</taxon>
        <taxon>Vespula</taxon>
    </lineage>
</organism>
<reference evidence="9" key="1">
    <citation type="journal article" date="2020" name="G3 (Bethesda)">
        <title>High-Quality Assemblies for Three Invasive Social Wasps from the &lt;i&gt;Vespula&lt;/i&gt; Genus.</title>
        <authorList>
            <person name="Harrop T.W.R."/>
            <person name="Guhlin J."/>
            <person name="McLaughlin G.M."/>
            <person name="Permina E."/>
            <person name="Stockwell P."/>
            <person name="Gilligan J."/>
            <person name="Le Lec M.F."/>
            <person name="Gruber M.A.M."/>
            <person name="Quinn O."/>
            <person name="Lovegrove M."/>
            <person name="Duncan E.J."/>
            <person name="Remnant E.J."/>
            <person name="Van Eeckhoven J."/>
            <person name="Graham B."/>
            <person name="Knapp R.A."/>
            <person name="Langford K.W."/>
            <person name="Kronenberg Z."/>
            <person name="Press M.O."/>
            <person name="Eacker S.M."/>
            <person name="Wilson-Rankin E.E."/>
            <person name="Purcell J."/>
            <person name="Lester P.J."/>
            <person name="Dearden P.K."/>
        </authorList>
    </citation>
    <scope>NUCLEOTIDE SEQUENCE</scope>
    <source>
        <strain evidence="9">Volc-1</strain>
    </source>
</reference>
<evidence type="ECO:0000313" key="9">
    <source>
        <dbReference type="EMBL" id="KAF7404301.1"/>
    </source>
</evidence>
<proteinExistence type="predicted"/>